<feature type="compositionally biased region" description="Low complexity" evidence="1">
    <location>
        <begin position="274"/>
        <end position="284"/>
    </location>
</feature>
<gene>
    <name evidence="3" type="ORF">WJX84_007864</name>
</gene>
<sequence length="1477" mass="156522">MICPSTSLAPCHRRSKVLRKGSWSSALVSYKAQTQLRVTIAGIKPGGGVSVNKVFSKRLADLSSRAALQGFSTEASAEMSHSTVPAAELQSKLGLFGFLASNIERFQELEPAAQKDRASLAAWLLLEVNRLTGGTATSSHHQYAEAMLHGLITIGPVNFQDMQEALGECAAAEEVTLQQGARQAASSLTQLAQQVLQRGLDFQKAYAVAEQGDTPGLNPSQLMGVMVAGGFDRDGAQARRLLALLFHCGSQAERRPCIQDIKDLMRWVQQADAYPDPSAASAASTKVGGKRKGQAMGERSGRDATAGKSGLAASRSPLKRLKSSRPGPTFRQNNLQRPAQMHLPSNMAGFAGDESDEDPEDVVRQAYRAAALGISSPVKRERQPPSPERDLSWLRPSPVKAPTPGQRRHQAALPKALACSPQEPGALEHTKHVHQTASPDGALDELPSPCLGVQPGVEGCVSEAARPAIPDPMAPAAKNCLEKGAPSGGARSSKDVDERDVEHCFEVGVLAAHGLPAHWQQTHGRPTARHLAYSFPGTDKQLMSRSVPVGANARFAASARHFLSLPASVSLLDALSQLSAPWDLTFQVWDDEDESEEVCLVVRLKQALGLAAAVEEAKGWTHSGGSKSAAPFGKNGPRALASLTLPLQKPLATQTPPHTANCCPVWNHELSTPVQLCRTDIEKLSTQEMVVEVVHECTKAQAIAAALSMGKAGGSKAAEEHRRTLLGTAKISAQHLLTRPRGVSGWHPLLSPAGKLVGAVELEACFTASKESRQDAQPKSLLEMVPCLRSWLPASLEPITRMPSWQAAFRGQPACMHINVKRAWLPLAGTSREPCISIAARVPTDDIWEQSEALTCMAIPIAAPRPGLHSELQIDHALRLAVRADEGLAGAVAAEPLELCIFNEAGFRALEGSRLEADLIGTVQVDLQPLLWGAGSISGTMLLIAPGAKNLKGVAVSLEVELDLQPEAIPEDSIRCLRTDLLEGTQPPIVSRSAKEYLNPEVSAGARSGPTPSKVSEKPAEKTTSPRCSLRPVAATQPAGKAVFQQQQATVEDGHLQDLEALAERVQQLTVMPSDAGPPDGAVPAAGHAQQAVRSGLAALAQPMGGTAQANSPTECVPLSLRDSAAAQRSRQAFEASAALHQDPSSSHSVPQGFSLHAEHAQQRQIHDDEEPTGQRFKISAARAWSPVEAPSLSLLAPQAPPQGAVTATGSLEFPAEEAHAAQHPPVSNEMPSRQSNPARLVKHAQHWQGYAASDEEETGMGVDRRWDAVSMGSLSSAGSDEFLAGLVGVVEGQAASAPDNDFPRYSGTAAAGALHDDSSQPGPMASIFDDDWLFDISRHPSSLPLADPSLDSSAATGDLDAGLAVETSDELLRQEQGTRQKHLAPGPGEGGRREAFRVTNPQHAAAERELTVRHVMPASDDSIAMGSSGSGVQSAGQAPGGWLLFMEQYICASPTRVDICSRFNPTTADQPRANPS</sequence>
<feature type="region of interest" description="Disordered" evidence="1">
    <location>
        <begin position="1375"/>
        <end position="1395"/>
    </location>
</feature>
<evidence type="ECO:0000259" key="2">
    <source>
        <dbReference type="PROSITE" id="PS50004"/>
    </source>
</evidence>
<feature type="region of interest" description="Disordered" evidence="1">
    <location>
        <begin position="992"/>
        <end position="1036"/>
    </location>
</feature>
<feature type="region of interest" description="Disordered" evidence="1">
    <location>
        <begin position="1128"/>
        <end position="1152"/>
    </location>
</feature>
<evidence type="ECO:0000256" key="1">
    <source>
        <dbReference type="SAM" id="MobiDB-lite"/>
    </source>
</evidence>
<dbReference type="InterPro" id="IPR000008">
    <property type="entry name" value="C2_dom"/>
</dbReference>
<dbReference type="SUPFAM" id="SSF49562">
    <property type="entry name" value="C2 domain (Calcium/lipid-binding domain, CaLB)"/>
    <property type="match status" value="1"/>
</dbReference>
<dbReference type="GO" id="GO:0060271">
    <property type="term" value="P:cilium assembly"/>
    <property type="evidence" value="ECO:0007669"/>
    <property type="project" value="TreeGrafter"/>
</dbReference>
<dbReference type="PANTHER" id="PTHR21254:SF1">
    <property type="entry name" value="C2 DOMAIN-CONTAINING PROTEIN 3"/>
    <property type="match status" value="1"/>
</dbReference>
<dbReference type="PANTHER" id="PTHR21254">
    <property type="entry name" value="C2 DOMAIN-CONTAINING PROTEIN 3"/>
    <property type="match status" value="1"/>
</dbReference>
<protein>
    <recommendedName>
        <fullName evidence="2">C2 domain-containing protein</fullName>
    </recommendedName>
</protein>
<organism evidence="3 4">
    <name type="scientific">Apatococcus fuscideae</name>
    <dbReference type="NCBI Taxonomy" id="2026836"/>
    <lineage>
        <taxon>Eukaryota</taxon>
        <taxon>Viridiplantae</taxon>
        <taxon>Chlorophyta</taxon>
        <taxon>core chlorophytes</taxon>
        <taxon>Trebouxiophyceae</taxon>
        <taxon>Chlorellales</taxon>
        <taxon>Chlorellaceae</taxon>
        <taxon>Apatococcus</taxon>
    </lineage>
</organism>
<reference evidence="3 4" key="1">
    <citation type="journal article" date="2024" name="Nat. Commun.">
        <title>Phylogenomics reveals the evolutionary origins of lichenization in chlorophyte algae.</title>
        <authorList>
            <person name="Puginier C."/>
            <person name="Libourel C."/>
            <person name="Otte J."/>
            <person name="Skaloud P."/>
            <person name="Haon M."/>
            <person name="Grisel S."/>
            <person name="Petersen M."/>
            <person name="Berrin J.G."/>
            <person name="Delaux P.M."/>
            <person name="Dal Grande F."/>
            <person name="Keller J."/>
        </authorList>
    </citation>
    <scope>NUCLEOTIDE SEQUENCE [LARGE SCALE GENOMIC DNA]</scope>
    <source>
        <strain evidence="3 4">SAG 2523</strain>
    </source>
</reference>
<keyword evidence="4" id="KW-1185">Reference proteome</keyword>
<dbReference type="GO" id="GO:0005814">
    <property type="term" value="C:centriole"/>
    <property type="evidence" value="ECO:0007669"/>
    <property type="project" value="TreeGrafter"/>
</dbReference>
<evidence type="ECO:0000313" key="4">
    <source>
        <dbReference type="Proteomes" id="UP001485043"/>
    </source>
</evidence>
<dbReference type="InterPro" id="IPR035892">
    <property type="entry name" value="C2_domain_sf"/>
</dbReference>
<dbReference type="PROSITE" id="PS50004">
    <property type="entry name" value="C2"/>
    <property type="match status" value="1"/>
</dbReference>
<accession>A0AAW1SW84</accession>
<feature type="compositionally biased region" description="Basic and acidic residues" evidence="1">
    <location>
        <begin position="378"/>
        <end position="392"/>
    </location>
</feature>
<dbReference type="GO" id="GO:0071539">
    <property type="term" value="P:protein localization to centrosome"/>
    <property type="evidence" value="ECO:0007669"/>
    <property type="project" value="TreeGrafter"/>
</dbReference>
<name>A0AAW1SW84_9CHLO</name>
<feature type="region of interest" description="Disordered" evidence="1">
    <location>
        <begin position="374"/>
        <end position="410"/>
    </location>
</feature>
<dbReference type="Gene3D" id="2.60.40.150">
    <property type="entry name" value="C2 domain"/>
    <property type="match status" value="1"/>
</dbReference>
<dbReference type="Proteomes" id="UP001485043">
    <property type="component" value="Unassembled WGS sequence"/>
</dbReference>
<proteinExistence type="predicted"/>
<comment type="caution">
    <text evidence="3">The sequence shown here is derived from an EMBL/GenBank/DDBJ whole genome shotgun (WGS) entry which is preliminary data.</text>
</comment>
<feature type="compositionally biased region" description="Polar residues" evidence="1">
    <location>
        <begin position="1143"/>
        <end position="1152"/>
    </location>
</feature>
<feature type="domain" description="C2" evidence="2">
    <location>
        <begin position="580"/>
        <end position="747"/>
    </location>
</feature>
<evidence type="ECO:0000313" key="3">
    <source>
        <dbReference type="EMBL" id="KAK9861255.1"/>
    </source>
</evidence>
<feature type="region of interest" description="Disordered" evidence="1">
    <location>
        <begin position="274"/>
        <end position="360"/>
    </location>
</feature>
<dbReference type="EMBL" id="JALJOV010000787">
    <property type="protein sequence ID" value="KAK9861255.1"/>
    <property type="molecule type" value="Genomic_DNA"/>
</dbReference>
<feature type="compositionally biased region" description="Low complexity" evidence="1">
    <location>
        <begin position="1128"/>
        <end position="1139"/>
    </location>
</feature>